<evidence type="ECO:0000313" key="4">
    <source>
        <dbReference type="EMBL" id="EYC38867.1"/>
    </source>
</evidence>
<dbReference type="InterPro" id="IPR040692">
    <property type="entry name" value="UGGT_TRXL_3"/>
</dbReference>
<dbReference type="AlphaFoldDB" id="A0A016WHU7"/>
<dbReference type="InterPro" id="IPR009448">
    <property type="entry name" value="UDP-g_GGtrans"/>
</dbReference>
<dbReference type="Pfam" id="PF18402">
    <property type="entry name" value="Thioredoxin_14"/>
    <property type="match status" value="1"/>
</dbReference>
<feature type="domain" description="UGGT thioredoxin-like" evidence="3">
    <location>
        <begin position="358"/>
        <end position="526"/>
    </location>
</feature>
<dbReference type="GO" id="GO:0051082">
    <property type="term" value="F:unfolded protein binding"/>
    <property type="evidence" value="ECO:0007669"/>
    <property type="project" value="TreeGrafter"/>
</dbReference>
<dbReference type="EMBL" id="JARK01000289">
    <property type="protein sequence ID" value="EYC38867.1"/>
    <property type="molecule type" value="Genomic_DNA"/>
</dbReference>
<accession>A0A016WHU7</accession>
<dbReference type="STRING" id="53326.A0A016WHU7"/>
<evidence type="ECO:0000313" key="5">
    <source>
        <dbReference type="Proteomes" id="UP000024635"/>
    </source>
</evidence>
<dbReference type="GO" id="GO:0018279">
    <property type="term" value="P:protein N-linked glycosylation via asparagine"/>
    <property type="evidence" value="ECO:0007669"/>
    <property type="project" value="TreeGrafter"/>
</dbReference>
<gene>
    <name evidence="4" type="primary">Acey_s0689.g1552</name>
    <name evidence="4" type="ORF">Y032_0689g1552</name>
</gene>
<dbReference type="InterPro" id="IPR040694">
    <property type="entry name" value="UGGT_TRXL_2"/>
</dbReference>
<organism evidence="4 5">
    <name type="scientific">Ancylostoma ceylanicum</name>
    <dbReference type="NCBI Taxonomy" id="53326"/>
    <lineage>
        <taxon>Eukaryota</taxon>
        <taxon>Metazoa</taxon>
        <taxon>Ecdysozoa</taxon>
        <taxon>Nematoda</taxon>
        <taxon>Chromadorea</taxon>
        <taxon>Rhabditida</taxon>
        <taxon>Rhabditina</taxon>
        <taxon>Rhabditomorpha</taxon>
        <taxon>Strongyloidea</taxon>
        <taxon>Ancylostomatidae</taxon>
        <taxon>Ancylostomatinae</taxon>
        <taxon>Ancylostoma</taxon>
    </lineage>
</organism>
<dbReference type="InterPro" id="IPR040693">
    <property type="entry name" value="UGGT_TRXL_1"/>
</dbReference>
<feature type="domain" description="UGGT thioredoxin-like" evidence="1">
    <location>
        <begin position="12"/>
        <end position="152"/>
    </location>
</feature>
<dbReference type="Pfam" id="PF18400">
    <property type="entry name" value="Thioredoxin_12"/>
    <property type="match status" value="1"/>
</dbReference>
<dbReference type="GO" id="GO:0005783">
    <property type="term" value="C:endoplasmic reticulum"/>
    <property type="evidence" value="ECO:0007669"/>
    <property type="project" value="TreeGrafter"/>
</dbReference>
<protein>
    <submittedName>
        <fullName evidence="4">Uncharacterized protein</fullName>
    </submittedName>
</protein>
<evidence type="ECO:0000259" key="3">
    <source>
        <dbReference type="Pfam" id="PF18402"/>
    </source>
</evidence>
<proteinExistence type="predicted"/>
<dbReference type="Pfam" id="PF18401">
    <property type="entry name" value="Thioredoxin_13"/>
    <property type="match status" value="1"/>
</dbReference>
<reference evidence="5" key="1">
    <citation type="journal article" date="2015" name="Nat. Genet.">
        <title>The genome and transcriptome of the zoonotic hookworm Ancylostoma ceylanicum identify infection-specific gene families.</title>
        <authorList>
            <person name="Schwarz E.M."/>
            <person name="Hu Y."/>
            <person name="Antoshechkin I."/>
            <person name="Miller M.M."/>
            <person name="Sternberg P.W."/>
            <person name="Aroian R.V."/>
        </authorList>
    </citation>
    <scope>NUCLEOTIDE SEQUENCE</scope>
    <source>
        <strain evidence="5">HY135</strain>
    </source>
</reference>
<evidence type="ECO:0000259" key="1">
    <source>
        <dbReference type="Pfam" id="PF18400"/>
    </source>
</evidence>
<dbReference type="GO" id="GO:0036503">
    <property type="term" value="P:ERAD pathway"/>
    <property type="evidence" value="ECO:0007669"/>
    <property type="project" value="TreeGrafter"/>
</dbReference>
<dbReference type="Proteomes" id="UP000024635">
    <property type="component" value="Unassembled WGS sequence"/>
</dbReference>
<dbReference type="GO" id="GO:0003980">
    <property type="term" value="F:UDP-glucose:glycoprotein glucosyltransferase activity"/>
    <property type="evidence" value="ECO:0007669"/>
    <property type="project" value="InterPro"/>
</dbReference>
<evidence type="ECO:0000259" key="2">
    <source>
        <dbReference type="Pfam" id="PF18401"/>
    </source>
</evidence>
<comment type="caution">
    <text evidence="4">The sequence shown here is derived from an EMBL/GenBank/DDBJ whole genome shotgun (WGS) entry which is preliminary data.</text>
</comment>
<feature type="domain" description="UGGT thioredoxin-like" evidence="2">
    <location>
        <begin position="218"/>
        <end position="346"/>
    </location>
</feature>
<sequence>MVHFLLSRIVPASDEQKYEFALDVAAEILPEATLDLLKLSLSLRVFSPAVQLFQQMGADYSISCAAFFDVHGVTGCTPTELESAVNSAQDRDVPELLSTDHIYGKETSPKMIVIVYGDIGSQEWLQLHNKASELTSLHKVQYVLRHYKNNGRNLNPLSLSGYGVELAIKNMEYKAVDDSIVKKDSVEADLHGFNFKLLKELHPDVSDSLDAFRMHLKEIEELAPLKQWQVQDLAFQASQRIVSEGAYNALETLKELSQNFPTHARSIARETVSQELREAIELNQKEHLSDAGLDPGESMLFLNGISLDVDSMDMFQLLDIIKQEERISSGFMNMGLKREYLSILSGLEFADEKTKYAVDYRDAYPMYLNNLDTDKRYQHWRNSVKLLLEPYYPGMIRPIARNLFNLIFVVDPAERRSRNLMKIAYSFFKHDIPLRIGLIFAVNNDKNASGLNDSGVALLNLFNFLAIDSSNHEALKLINEMLDQYRTQDEIDPSDIKTWFESNYGDADYLDVFGPKSDYDNGRKEWKQKH</sequence>
<keyword evidence="5" id="KW-1185">Reference proteome</keyword>
<dbReference type="OrthoDB" id="27683at2759"/>
<dbReference type="PANTHER" id="PTHR11226:SF0">
    <property type="entry name" value="UDP-GLUCOSE:GLYCOPROTEIN GLUCOSYLTRANSFERASE"/>
    <property type="match status" value="1"/>
</dbReference>
<dbReference type="PANTHER" id="PTHR11226">
    <property type="entry name" value="UDP-GLUCOSE GLYCOPROTEIN:GLUCOSYLTRANSFERASE"/>
    <property type="match status" value="1"/>
</dbReference>
<name>A0A016WHU7_9BILA</name>